<sequence length="72" mass="8707">MRERVREKERHFVCLLRYLMYDQTDMSGRKSCSVSGRRGEKRRRKGRERIADTFMYYVLVHEKVAEGSFCVL</sequence>
<name>S9UTD9_9TRYP</name>
<dbReference type="EMBL" id="ATMH01010271">
    <property type="protein sequence ID" value="EPY17831.1"/>
    <property type="molecule type" value="Genomic_DNA"/>
</dbReference>
<dbReference type="AlphaFoldDB" id="S9UTD9"/>
<accession>S9UTD9</accession>
<gene>
    <name evidence="1" type="ORF">STCU_10374</name>
</gene>
<reference evidence="1 2" key="1">
    <citation type="journal article" date="2013" name="PLoS ONE">
        <title>Predicting the Proteins of Angomonas deanei, Strigomonas culicis and Their Respective Endosymbionts Reveals New Aspects of the Trypanosomatidae Family.</title>
        <authorList>
            <person name="Motta M.C."/>
            <person name="Martins A.C."/>
            <person name="de Souza S.S."/>
            <person name="Catta-Preta C.M."/>
            <person name="Silva R."/>
            <person name="Klein C.C."/>
            <person name="de Almeida L.G."/>
            <person name="de Lima Cunha O."/>
            <person name="Ciapina L.P."/>
            <person name="Brocchi M."/>
            <person name="Colabardini A.C."/>
            <person name="de Araujo Lima B."/>
            <person name="Machado C.R."/>
            <person name="de Almeida Soares C.M."/>
            <person name="Probst C.M."/>
            <person name="de Menezes C.B."/>
            <person name="Thompson C.E."/>
            <person name="Bartholomeu D.C."/>
            <person name="Gradia D.F."/>
            <person name="Pavoni D.P."/>
            <person name="Grisard E.C."/>
            <person name="Fantinatti-Garboggini F."/>
            <person name="Marchini F.K."/>
            <person name="Rodrigues-Luiz G.F."/>
            <person name="Wagner G."/>
            <person name="Goldman G.H."/>
            <person name="Fietto J.L."/>
            <person name="Elias M.C."/>
            <person name="Goldman M.H."/>
            <person name="Sagot M.F."/>
            <person name="Pereira M."/>
            <person name="Stoco P.H."/>
            <person name="de Mendonca-Neto R.P."/>
            <person name="Teixeira S.M."/>
            <person name="Maciel T.E."/>
            <person name="de Oliveira Mendes T.A."/>
            <person name="Urmenyi T.P."/>
            <person name="de Souza W."/>
            <person name="Schenkman S."/>
            <person name="de Vasconcelos A.T."/>
        </authorList>
    </citation>
    <scope>NUCLEOTIDE SEQUENCE [LARGE SCALE GENOMIC DNA]</scope>
</reference>
<proteinExistence type="predicted"/>
<evidence type="ECO:0000313" key="1">
    <source>
        <dbReference type="EMBL" id="EPY17831.1"/>
    </source>
</evidence>
<comment type="caution">
    <text evidence="1">The sequence shown here is derived from an EMBL/GenBank/DDBJ whole genome shotgun (WGS) entry which is preliminary data.</text>
</comment>
<keyword evidence="2" id="KW-1185">Reference proteome</keyword>
<protein>
    <submittedName>
        <fullName evidence="1">Uncharacterized protein</fullName>
    </submittedName>
</protein>
<evidence type="ECO:0000313" key="2">
    <source>
        <dbReference type="Proteomes" id="UP000015354"/>
    </source>
</evidence>
<organism evidence="1 2">
    <name type="scientific">Strigomonas culicis</name>
    <dbReference type="NCBI Taxonomy" id="28005"/>
    <lineage>
        <taxon>Eukaryota</taxon>
        <taxon>Discoba</taxon>
        <taxon>Euglenozoa</taxon>
        <taxon>Kinetoplastea</taxon>
        <taxon>Metakinetoplastina</taxon>
        <taxon>Trypanosomatida</taxon>
        <taxon>Trypanosomatidae</taxon>
        <taxon>Strigomonadinae</taxon>
        <taxon>Strigomonas</taxon>
    </lineage>
</organism>
<dbReference type="Proteomes" id="UP000015354">
    <property type="component" value="Unassembled WGS sequence"/>
</dbReference>